<organism evidence="1 2">
    <name type="scientific">Aspergillus niger ATCC 13496</name>
    <dbReference type="NCBI Taxonomy" id="1353008"/>
    <lineage>
        <taxon>Eukaryota</taxon>
        <taxon>Fungi</taxon>
        <taxon>Dikarya</taxon>
        <taxon>Ascomycota</taxon>
        <taxon>Pezizomycotina</taxon>
        <taxon>Eurotiomycetes</taxon>
        <taxon>Eurotiomycetidae</taxon>
        <taxon>Eurotiales</taxon>
        <taxon>Aspergillaceae</taxon>
        <taxon>Aspergillus</taxon>
        <taxon>Aspergillus subgen. Circumdati</taxon>
    </lineage>
</organism>
<sequence>MTGSRPYLETPSMAAQPSCLLGSSAVRRPESVDSDCRPLLQIGMCLACRGGLSEDNYKAALYYIGMPLRMTYSFVRCSYNWPPFEQQKPF</sequence>
<accession>A0A370CCC8</accession>
<protein>
    <submittedName>
        <fullName evidence="1">Uncharacterized protein</fullName>
    </submittedName>
</protein>
<dbReference type="Proteomes" id="UP000253845">
    <property type="component" value="Unassembled WGS sequence"/>
</dbReference>
<name>A0A370CCC8_ASPNG</name>
<dbReference type="AlphaFoldDB" id="A0A370CCC8"/>
<dbReference type="EMBL" id="KZ851903">
    <property type="protein sequence ID" value="RDH23860.1"/>
    <property type="molecule type" value="Genomic_DNA"/>
</dbReference>
<proteinExistence type="predicted"/>
<gene>
    <name evidence="1" type="ORF">M747DRAFT_292983</name>
</gene>
<reference evidence="1 2" key="1">
    <citation type="submission" date="2018-07" db="EMBL/GenBank/DDBJ databases">
        <title>Section-level genome sequencing of Aspergillus section Nigri to investigate inter- and intra-species variation.</title>
        <authorList>
            <consortium name="DOE Joint Genome Institute"/>
            <person name="Vesth T.C."/>
            <person name="Nybo J.L."/>
            <person name="Theobald S."/>
            <person name="Frisvad J.C."/>
            <person name="Larsen T.O."/>
            <person name="Nielsen K.F."/>
            <person name="Hoof J.B."/>
            <person name="Brandl J."/>
            <person name="Salamov A."/>
            <person name="Riley R."/>
            <person name="Gladden J.M."/>
            <person name="Phatale P."/>
            <person name="Nielsen M.T."/>
            <person name="Lyhne E.K."/>
            <person name="Kogle M.E."/>
            <person name="Strasser K."/>
            <person name="McDonnell E."/>
            <person name="Barry K."/>
            <person name="Clum A."/>
            <person name="Chen C."/>
            <person name="Nolan M."/>
            <person name="Sandor L."/>
            <person name="Kuo A."/>
            <person name="Lipzen A."/>
            <person name="Hainaut M."/>
            <person name="Drula E."/>
            <person name="Tsang A."/>
            <person name="Magnuson J.K."/>
            <person name="Henrissat B."/>
            <person name="Wiebenga A."/>
            <person name="Simmons B.A."/>
            <person name="Makela M.R."/>
            <person name="De vries R.P."/>
            <person name="Grigoriev I.V."/>
            <person name="Mortensen U.H."/>
            <person name="Baker S.E."/>
            <person name="Andersen M.R."/>
        </authorList>
    </citation>
    <scope>NUCLEOTIDE SEQUENCE [LARGE SCALE GENOMIC DNA]</scope>
    <source>
        <strain evidence="1 2">ATCC 13496</strain>
    </source>
</reference>
<evidence type="ECO:0000313" key="2">
    <source>
        <dbReference type="Proteomes" id="UP000253845"/>
    </source>
</evidence>
<evidence type="ECO:0000313" key="1">
    <source>
        <dbReference type="EMBL" id="RDH23860.1"/>
    </source>
</evidence>
<dbReference type="VEuPathDB" id="FungiDB:M747DRAFT_292983"/>